<name>A0A916Q8Q7_9FIRM</name>
<dbReference type="Gene3D" id="3.40.35.10">
    <property type="entry name" value="Phosphotransferase system, sorbose subfamily IIB component"/>
    <property type="match status" value="1"/>
</dbReference>
<evidence type="ECO:0000256" key="6">
    <source>
        <dbReference type="ARBA" id="ARBA00022683"/>
    </source>
</evidence>
<keyword evidence="6" id="KW-0598">Phosphotransferase system</keyword>
<evidence type="ECO:0000313" key="9">
    <source>
        <dbReference type="EMBL" id="GFO86404.1"/>
    </source>
</evidence>
<dbReference type="Pfam" id="PF03830">
    <property type="entry name" value="PTSIIB_sorb"/>
    <property type="match status" value="1"/>
</dbReference>
<dbReference type="SUPFAM" id="SSF52728">
    <property type="entry name" value="PTS IIb component"/>
    <property type="match status" value="1"/>
</dbReference>
<evidence type="ECO:0000256" key="4">
    <source>
        <dbReference type="ARBA" id="ARBA00022597"/>
    </source>
</evidence>
<gene>
    <name evidence="9" type="ORF">ANBU17_27510</name>
</gene>
<evidence type="ECO:0000259" key="8">
    <source>
        <dbReference type="PROSITE" id="PS51101"/>
    </source>
</evidence>
<dbReference type="RefSeq" id="WP_201312046.1">
    <property type="nucleotide sequence ID" value="NZ_BLYI01000062.1"/>
</dbReference>
<protein>
    <submittedName>
        <fullName evidence="9">PTS mannose transporter subunit IID</fullName>
    </submittedName>
</protein>
<dbReference type="GO" id="GO:0008982">
    <property type="term" value="F:protein-N(PI)-phosphohistidine-sugar phosphotransferase activity"/>
    <property type="evidence" value="ECO:0007669"/>
    <property type="project" value="InterPro"/>
</dbReference>
<proteinExistence type="predicted"/>
<evidence type="ECO:0000256" key="7">
    <source>
        <dbReference type="ARBA" id="ARBA00022777"/>
    </source>
</evidence>
<accession>A0A916Q8Q7</accession>
<dbReference type="GO" id="GO:0016301">
    <property type="term" value="F:kinase activity"/>
    <property type="evidence" value="ECO:0007669"/>
    <property type="project" value="UniProtKB-KW"/>
</dbReference>
<comment type="caution">
    <text evidence="9">The sequence shown here is derived from an EMBL/GenBank/DDBJ whole genome shotgun (WGS) entry which is preliminary data.</text>
</comment>
<evidence type="ECO:0000256" key="5">
    <source>
        <dbReference type="ARBA" id="ARBA00022679"/>
    </source>
</evidence>
<dbReference type="AlphaFoldDB" id="A0A916Q8Q7"/>
<dbReference type="EMBL" id="BLYI01000062">
    <property type="protein sequence ID" value="GFO86404.1"/>
    <property type="molecule type" value="Genomic_DNA"/>
</dbReference>
<dbReference type="GO" id="GO:0005737">
    <property type="term" value="C:cytoplasm"/>
    <property type="evidence" value="ECO:0007669"/>
    <property type="project" value="UniProtKB-SubCell"/>
</dbReference>
<comment type="subcellular location">
    <subcellularLocation>
        <location evidence="1">Cytoplasm</location>
    </subcellularLocation>
</comment>
<keyword evidence="4" id="KW-0762">Sugar transport</keyword>
<dbReference type="PROSITE" id="PS51101">
    <property type="entry name" value="PTS_EIIB_TYPE_4"/>
    <property type="match status" value="1"/>
</dbReference>
<dbReference type="Proteomes" id="UP000613208">
    <property type="component" value="Unassembled WGS sequence"/>
</dbReference>
<dbReference type="GO" id="GO:0009401">
    <property type="term" value="P:phosphoenolpyruvate-dependent sugar phosphotransferase system"/>
    <property type="evidence" value="ECO:0007669"/>
    <property type="project" value="UniProtKB-KW"/>
</dbReference>
<sequence>MENVLLARVDDRLIHGQVMTAWMKRLPAKEIMVIDNKVAKDEFMISVLEMAAPAGVKVKVFSEKDAAKILKEGLKTPTILLAKSPLAYRRIIEEGVELEAINLGGMGINEKRETLYKNIAASEEERNAIKECLEKGIDIKIQVIPDDKIVDVKDVI</sequence>
<evidence type="ECO:0000256" key="3">
    <source>
        <dbReference type="ARBA" id="ARBA00022490"/>
    </source>
</evidence>
<keyword evidence="3" id="KW-0963">Cytoplasm</keyword>
<evidence type="ECO:0000256" key="1">
    <source>
        <dbReference type="ARBA" id="ARBA00004496"/>
    </source>
</evidence>
<evidence type="ECO:0000256" key="2">
    <source>
        <dbReference type="ARBA" id="ARBA00022448"/>
    </source>
</evidence>
<keyword evidence="10" id="KW-1185">Reference proteome</keyword>
<reference evidence="9" key="1">
    <citation type="submission" date="2020-06" db="EMBL/GenBank/DDBJ databases">
        <title>Characterization of fructooligosaccharide metabolism and fructooligosaccharide-degrading enzymes in human commensal butyrate producers.</title>
        <authorList>
            <person name="Tanno H."/>
            <person name="Fujii T."/>
            <person name="Hirano K."/>
            <person name="Maeno S."/>
            <person name="Tonozuka T."/>
            <person name="Sakamoto M."/>
            <person name="Ohkuma M."/>
            <person name="Tochio T."/>
            <person name="Endo A."/>
        </authorList>
    </citation>
    <scope>NUCLEOTIDE SEQUENCE</scope>
    <source>
        <strain evidence="9">JCM 17466</strain>
    </source>
</reference>
<dbReference type="InterPro" id="IPR004720">
    <property type="entry name" value="PTS_IIB_sorbose-sp"/>
</dbReference>
<dbReference type="InterPro" id="IPR036667">
    <property type="entry name" value="PTS_IIB_sorbose-sp_sf"/>
</dbReference>
<keyword evidence="2" id="KW-0813">Transport</keyword>
<feature type="domain" description="PTS EIIB type-4" evidence="8">
    <location>
        <begin position="1"/>
        <end position="156"/>
    </location>
</feature>
<keyword evidence="5" id="KW-0808">Transferase</keyword>
<keyword evidence="7" id="KW-0418">Kinase</keyword>
<organism evidence="9 10">
    <name type="scientific">Anaerostipes butyraticus</name>
    <dbReference type="NCBI Taxonomy" id="645466"/>
    <lineage>
        <taxon>Bacteria</taxon>
        <taxon>Bacillati</taxon>
        <taxon>Bacillota</taxon>
        <taxon>Clostridia</taxon>
        <taxon>Lachnospirales</taxon>
        <taxon>Lachnospiraceae</taxon>
        <taxon>Anaerostipes</taxon>
    </lineage>
</organism>
<evidence type="ECO:0000313" key="10">
    <source>
        <dbReference type="Proteomes" id="UP000613208"/>
    </source>
</evidence>